<reference evidence="2 3" key="1">
    <citation type="journal article" date="2013" name="BMC Genomics">
        <title>The miniature genome of a carnivorous plant Genlisea aurea contains a low number of genes and short non-coding sequences.</title>
        <authorList>
            <person name="Leushkin E.V."/>
            <person name="Sutormin R.A."/>
            <person name="Nabieva E.R."/>
            <person name="Penin A.A."/>
            <person name="Kondrashov A.S."/>
            <person name="Logacheva M.D."/>
        </authorList>
    </citation>
    <scope>NUCLEOTIDE SEQUENCE [LARGE SCALE GENOMIC DNA]</scope>
</reference>
<name>S8DWE2_9LAMI</name>
<sequence>MSWFRSAVNKAVEAGGGRQITRTVRGYADSVVGQAVSGRTKLLENRAGAQNFENYKLATKRLEEVSVSCTGAERVQLLKTWLVALKELEGHHRNDYSLDKSGEMMITDSLFRPTLSLYYGRDLGEEGVMSFRDVFLHSQALEGITLSLILEAPSEEELSLLKEIFSLCLTGGKEVLDFTLTSVQEMARAFSSYNEEVLAKREELLQYAQDAIAGLKVNSEKERIDSEACSIHKKVEDKKSWLPLNEISLKTSENLSGLSTEDMKEASAYIGICSQLEELLLRKKCIKNGDSPEARSEKIDKLKVLLESLSSSASKAEKRISELRAQKEDALKYRVAKTSEVSQLQKEYLAEINALETRKEELEKELRKVTTALNSTYARLRNAGEERDQFDEASNNIIRHLKLKDDELAKSITLYRSEAKVCSTFIDFLERTWIFQTLNAEENEKLVSDELEKHRVRFSNSLVGLLCACK</sequence>
<keyword evidence="1" id="KW-0175">Coiled coil</keyword>
<dbReference type="Proteomes" id="UP000015453">
    <property type="component" value="Unassembled WGS sequence"/>
</dbReference>
<keyword evidence="3" id="KW-1185">Reference proteome</keyword>
<evidence type="ECO:0000313" key="2">
    <source>
        <dbReference type="EMBL" id="EPS67498.1"/>
    </source>
</evidence>
<evidence type="ECO:0000256" key="1">
    <source>
        <dbReference type="SAM" id="Coils"/>
    </source>
</evidence>
<dbReference type="EMBL" id="AUSU01003084">
    <property type="protein sequence ID" value="EPS67498.1"/>
    <property type="molecule type" value="Genomic_DNA"/>
</dbReference>
<dbReference type="AlphaFoldDB" id="S8DWE2"/>
<accession>S8DWE2</accession>
<dbReference type="PANTHER" id="PTHR34121:SF8">
    <property type="match status" value="1"/>
</dbReference>
<protein>
    <submittedName>
        <fullName evidence="2">Uncharacterized protein</fullName>
    </submittedName>
</protein>
<gene>
    <name evidence="2" type="ORF">M569_07276</name>
</gene>
<feature type="coiled-coil region" evidence="1">
    <location>
        <begin position="299"/>
        <end position="379"/>
    </location>
</feature>
<dbReference type="OrthoDB" id="2019255at2759"/>
<proteinExistence type="predicted"/>
<evidence type="ECO:0000313" key="3">
    <source>
        <dbReference type="Proteomes" id="UP000015453"/>
    </source>
</evidence>
<feature type="non-terminal residue" evidence="2">
    <location>
        <position position="470"/>
    </location>
</feature>
<dbReference type="PANTHER" id="PTHR34121">
    <property type="entry name" value="MYOSIN-11"/>
    <property type="match status" value="1"/>
</dbReference>
<comment type="caution">
    <text evidence="2">The sequence shown here is derived from an EMBL/GenBank/DDBJ whole genome shotgun (WGS) entry which is preliminary data.</text>
</comment>
<organism evidence="2 3">
    <name type="scientific">Genlisea aurea</name>
    <dbReference type="NCBI Taxonomy" id="192259"/>
    <lineage>
        <taxon>Eukaryota</taxon>
        <taxon>Viridiplantae</taxon>
        <taxon>Streptophyta</taxon>
        <taxon>Embryophyta</taxon>
        <taxon>Tracheophyta</taxon>
        <taxon>Spermatophyta</taxon>
        <taxon>Magnoliopsida</taxon>
        <taxon>eudicotyledons</taxon>
        <taxon>Gunneridae</taxon>
        <taxon>Pentapetalae</taxon>
        <taxon>asterids</taxon>
        <taxon>lamiids</taxon>
        <taxon>Lamiales</taxon>
        <taxon>Lentibulariaceae</taxon>
        <taxon>Genlisea</taxon>
    </lineage>
</organism>